<dbReference type="EMBL" id="BAABDL010000073">
    <property type="protein sequence ID" value="GAA4069231.1"/>
    <property type="molecule type" value="Genomic_DNA"/>
</dbReference>
<comment type="caution">
    <text evidence="2">The sequence shown here is derived from an EMBL/GenBank/DDBJ whole genome shotgun (WGS) entry which is preliminary data.</text>
</comment>
<keyword evidence="1" id="KW-0175">Coiled coil</keyword>
<name>A0ABP7VLC9_9BACI</name>
<dbReference type="Proteomes" id="UP001501734">
    <property type="component" value="Unassembled WGS sequence"/>
</dbReference>
<evidence type="ECO:0000313" key="3">
    <source>
        <dbReference type="Proteomes" id="UP001501734"/>
    </source>
</evidence>
<accession>A0ABP7VLC9</accession>
<keyword evidence="3" id="KW-1185">Reference proteome</keyword>
<gene>
    <name evidence="2" type="ORF">GCM10022410_13900</name>
</gene>
<protein>
    <submittedName>
        <fullName evidence="2">Uncharacterized protein</fullName>
    </submittedName>
</protein>
<reference evidence="3" key="1">
    <citation type="journal article" date="2019" name="Int. J. Syst. Evol. Microbiol.">
        <title>The Global Catalogue of Microorganisms (GCM) 10K type strain sequencing project: providing services to taxonomists for standard genome sequencing and annotation.</title>
        <authorList>
            <consortium name="The Broad Institute Genomics Platform"/>
            <consortium name="The Broad Institute Genome Sequencing Center for Infectious Disease"/>
            <person name="Wu L."/>
            <person name="Ma J."/>
        </authorList>
    </citation>
    <scope>NUCLEOTIDE SEQUENCE [LARGE SCALE GENOMIC DNA]</scope>
    <source>
        <strain evidence="3">JCM 17250</strain>
    </source>
</reference>
<dbReference type="RefSeq" id="WP_344911651.1">
    <property type="nucleotide sequence ID" value="NZ_BAABDL010000073.1"/>
</dbReference>
<evidence type="ECO:0000313" key="2">
    <source>
        <dbReference type="EMBL" id="GAA4069231.1"/>
    </source>
</evidence>
<evidence type="ECO:0000256" key="1">
    <source>
        <dbReference type="SAM" id="Coils"/>
    </source>
</evidence>
<feature type="coiled-coil region" evidence="1">
    <location>
        <begin position="3"/>
        <end position="30"/>
    </location>
</feature>
<organism evidence="2 3">
    <name type="scientific">Amphibacillus indicireducens</name>
    <dbReference type="NCBI Taxonomy" id="1076330"/>
    <lineage>
        <taxon>Bacteria</taxon>
        <taxon>Bacillati</taxon>
        <taxon>Bacillota</taxon>
        <taxon>Bacilli</taxon>
        <taxon>Bacillales</taxon>
        <taxon>Bacillaceae</taxon>
        <taxon>Amphibacillus</taxon>
    </lineage>
</organism>
<sequence>MTNEELSDQIQSLKLKRKNLLDEYGELQYRFKLIEKNKLLTWIEKGFKFMR</sequence>
<proteinExistence type="predicted"/>